<evidence type="ECO:0000313" key="3">
    <source>
        <dbReference type="EMBL" id="KAL3715318.1"/>
    </source>
</evidence>
<feature type="coiled-coil region" evidence="1">
    <location>
        <begin position="3"/>
        <end position="32"/>
    </location>
</feature>
<feature type="compositionally biased region" description="Acidic residues" evidence="2">
    <location>
        <begin position="200"/>
        <end position="222"/>
    </location>
</feature>
<keyword evidence="1" id="KW-0175">Coiled coil</keyword>
<dbReference type="AlphaFoldDB" id="A0ABD3IL05"/>
<gene>
    <name evidence="3" type="ORF">ACJRO7_007102</name>
</gene>
<keyword evidence="4" id="KW-1185">Reference proteome</keyword>
<feature type="region of interest" description="Disordered" evidence="2">
    <location>
        <begin position="200"/>
        <end position="223"/>
    </location>
</feature>
<dbReference type="PANTHER" id="PTHR47650">
    <property type="entry name" value="ZINC FINGER CCCH DOMAIN-CONTAINING PROTEIN 22"/>
    <property type="match status" value="1"/>
</dbReference>
<organism evidence="3 4">
    <name type="scientific">Eucalyptus globulus</name>
    <name type="common">Tasmanian blue gum</name>
    <dbReference type="NCBI Taxonomy" id="34317"/>
    <lineage>
        <taxon>Eukaryota</taxon>
        <taxon>Viridiplantae</taxon>
        <taxon>Streptophyta</taxon>
        <taxon>Embryophyta</taxon>
        <taxon>Tracheophyta</taxon>
        <taxon>Spermatophyta</taxon>
        <taxon>Magnoliopsida</taxon>
        <taxon>eudicotyledons</taxon>
        <taxon>Gunneridae</taxon>
        <taxon>Pentapetalae</taxon>
        <taxon>rosids</taxon>
        <taxon>malvids</taxon>
        <taxon>Myrtales</taxon>
        <taxon>Myrtaceae</taxon>
        <taxon>Myrtoideae</taxon>
        <taxon>Eucalypteae</taxon>
        <taxon>Eucalyptus</taxon>
    </lineage>
</organism>
<comment type="caution">
    <text evidence="3">The sequence shown here is derived from an EMBL/GenBank/DDBJ whole genome shotgun (WGS) entry which is preliminary data.</text>
</comment>
<dbReference type="Proteomes" id="UP001634007">
    <property type="component" value="Unassembled WGS sequence"/>
</dbReference>
<protein>
    <submittedName>
        <fullName evidence="3">Uncharacterized protein</fullName>
    </submittedName>
</protein>
<evidence type="ECO:0000313" key="4">
    <source>
        <dbReference type="Proteomes" id="UP001634007"/>
    </source>
</evidence>
<dbReference type="PANTHER" id="PTHR47650:SF2">
    <property type="entry name" value="ZINC FINGER CCCH DOMAIN-CONTAINING PROTEIN 22"/>
    <property type="match status" value="1"/>
</dbReference>
<proteinExistence type="predicted"/>
<dbReference type="EMBL" id="JBJKBG010000011">
    <property type="protein sequence ID" value="KAL3715318.1"/>
    <property type="molecule type" value="Genomic_DNA"/>
</dbReference>
<evidence type="ECO:0000256" key="2">
    <source>
        <dbReference type="SAM" id="MobiDB-lite"/>
    </source>
</evidence>
<sequence>MASDEEEERVLEVQLELQLQEQRDSLSSLKEALASDPANTEILAVHEELVSAIRDVEEGLFHLKRARLLREVDSVVQKSDSAVEDVKVESLDPNDVEAEPLEEQRYSIGSKCRFRHSDGHWYNGQIVGLEGSQLAKISFLTPTTENMLVNPDSKAGVWREAELESWDDECGLGQVVFRDDGSSAKLGVDCIALSEYAEIGDEEESDLSSEQSDSSDYEEEDPQGLGFLEITANQRGVQTETAIFAKWGACIHTGYPY</sequence>
<accession>A0ABD3IL05</accession>
<name>A0ABD3IL05_EUCGL</name>
<reference evidence="3 4" key="1">
    <citation type="submission" date="2024-11" db="EMBL/GenBank/DDBJ databases">
        <title>Chromosome-level genome assembly of Eucalyptus globulus Labill. provides insights into its genome evolution.</title>
        <authorList>
            <person name="Li X."/>
        </authorList>
    </citation>
    <scope>NUCLEOTIDE SEQUENCE [LARGE SCALE GENOMIC DNA]</scope>
    <source>
        <strain evidence="3">CL2024</strain>
        <tissue evidence="3">Fresh tender leaves</tissue>
    </source>
</reference>
<evidence type="ECO:0000256" key="1">
    <source>
        <dbReference type="SAM" id="Coils"/>
    </source>
</evidence>